<evidence type="ECO:0000313" key="5">
    <source>
        <dbReference type="Proteomes" id="UP000199659"/>
    </source>
</evidence>
<dbReference type="GO" id="GO:0005975">
    <property type="term" value="P:carbohydrate metabolic process"/>
    <property type="evidence" value="ECO:0007669"/>
    <property type="project" value="InterPro"/>
</dbReference>
<dbReference type="Pfam" id="PF01270">
    <property type="entry name" value="Glyco_hydro_8"/>
    <property type="match status" value="1"/>
</dbReference>
<dbReference type="InterPro" id="IPR002037">
    <property type="entry name" value="Glyco_hydro_8"/>
</dbReference>
<comment type="similarity">
    <text evidence="1">Belongs to the glycosyl hydrolase 8 (cellulase D) family.</text>
</comment>
<dbReference type="STRING" id="37658.SAMN05661086_01683"/>
<evidence type="ECO:0000256" key="3">
    <source>
        <dbReference type="ARBA" id="ARBA00023295"/>
    </source>
</evidence>
<dbReference type="PRINTS" id="PR00735">
    <property type="entry name" value="GLHYDRLASE8"/>
</dbReference>
<dbReference type="EMBL" id="FOYZ01000005">
    <property type="protein sequence ID" value="SFR78296.1"/>
    <property type="molecule type" value="Genomic_DNA"/>
</dbReference>
<dbReference type="SUPFAM" id="SSF48208">
    <property type="entry name" value="Six-hairpin glycosidases"/>
    <property type="match status" value="1"/>
</dbReference>
<sequence length="394" mass="45925">MLYHNVLIKKYTKQTLNSMLESFYTQWKNRYVREVKGNHFLQEYIYYSYDQPDFWPAITCSEAMGYGMVIFSIMSRFDKEAKKHFVKLYHYVKSYPSCFNNNLMAWQQIQMPDGTIKNVSIETSSATDGDMDICYGLFLADKLWGSHDGIRFGDEAFRRMNALMDSCVNNQYNMLFLGDWVPWDKTSNFQYVTRCSDFMLYVIRNFIYYDRANRWKWESLYHSLAEIINDQLSGCSKNIGLMPDFLLKVNGKSVPAPFQVLESKHDGDYYYNSCRVPWRYAMDSILNHTEPEKQLKIMNSFIRTSTGDNPDSIMSGYYVANGIPGLAFGEADNLAFIAPFLVSSLAESGNEDWTLRLWEKIMSKSIEQCCFYENTLKLLAMIAATGNWLDPMHL</sequence>
<gene>
    <name evidence="4" type="ORF">SAMN05661086_01683</name>
</gene>
<keyword evidence="5" id="KW-1185">Reference proteome</keyword>
<dbReference type="InterPro" id="IPR008928">
    <property type="entry name" value="6-hairpin_glycosidase_sf"/>
</dbReference>
<evidence type="ECO:0000313" key="4">
    <source>
        <dbReference type="EMBL" id="SFR78296.1"/>
    </source>
</evidence>
<keyword evidence="3" id="KW-0326">Glycosidase</keyword>
<reference evidence="4 5" key="1">
    <citation type="submission" date="2016-10" db="EMBL/GenBank/DDBJ databases">
        <authorList>
            <person name="de Groot N.N."/>
        </authorList>
    </citation>
    <scope>NUCLEOTIDE SEQUENCE [LARGE SCALE GENOMIC DNA]</scope>
    <source>
        <strain evidence="4 5">743A</strain>
    </source>
</reference>
<organism evidence="4 5">
    <name type="scientific">Anaeromicropila populeti</name>
    <dbReference type="NCBI Taxonomy" id="37658"/>
    <lineage>
        <taxon>Bacteria</taxon>
        <taxon>Bacillati</taxon>
        <taxon>Bacillota</taxon>
        <taxon>Clostridia</taxon>
        <taxon>Lachnospirales</taxon>
        <taxon>Lachnospiraceae</taxon>
        <taxon>Anaeromicropila</taxon>
    </lineage>
</organism>
<name>A0A1I6JH40_9FIRM</name>
<protein>
    <submittedName>
        <fullName evidence="4">Glycosyl hydrolases family 8</fullName>
    </submittedName>
</protein>
<dbReference type="InterPro" id="IPR012341">
    <property type="entry name" value="6hp_glycosidase-like_sf"/>
</dbReference>
<dbReference type="GO" id="GO:0004553">
    <property type="term" value="F:hydrolase activity, hydrolyzing O-glycosyl compounds"/>
    <property type="evidence" value="ECO:0007669"/>
    <property type="project" value="InterPro"/>
</dbReference>
<proteinExistence type="inferred from homology"/>
<evidence type="ECO:0000256" key="2">
    <source>
        <dbReference type="ARBA" id="ARBA00022801"/>
    </source>
</evidence>
<evidence type="ECO:0000256" key="1">
    <source>
        <dbReference type="ARBA" id="ARBA00009209"/>
    </source>
</evidence>
<dbReference type="Proteomes" id="UP000199659">
    <property type="component" value="Unassembled WGS sequence"/>
</dbReference>
<dbReference type="AlphaFoldDB" id="A0A1I6JH40"/>
<dbReference type="Gene3D" id="1.50.10.10">
    <property type="match status" value="1"/>
</dbReference>
<dbReference type="OrthoDB" id="9803461at2"/>
<accession>A0A1I6JH40</accession>
<keyword evidence="2 4" id="KW-0378">Hydrolase</keyword>